<dbReference type="SUPFAM" id="SSF53098">
    <property type="entry name" value="Ribonuclease H-like"/>
    <property type="match status" value="1"/>
</dbReference>
<dbReference type="GO" id="GO:0003676">
    <property type="term" value="F:nucleic acid binding"/>
    <property type="evidence" value="ECO:0007669"/>
    <property type="project" value="InterPro"/>
</dbReference>
<evidence type="ECO:0008006" key="5">
    <source>
        <dbReference type="Google" id="ProtNLM"/>
    </source>
</evidence>
<proteinExistence type="predicted"/>
<feature type="domain" description="Reverse transcriptase zinc-binding" evidence="2">
    <location>
        <begin position="6"/>
        <end position="55"/>
    </location>
</feature>
<dbReference type="InterPro" id="IPR044730">
    <property type="entry name" value="RNase_H-like_dom_plant"/>
</dbReference>
<dbReference type="InterPro" id="IPR026960">
    <property type="entry name" value="RVT-Znf"/>
</dbReference>
<keyword evidence="4" id="KW-1185">Reference proteome</keyword>
<dbReference type="Gene3D" id="3.30.420.10">
    <property type="entry name" value="Ribonuclease H-like superfamily/Ribonuclease H"/>
    <property type="match status" value="1"/>
</dbReference>
<dbReference type="EMBL" id="JAKOGI010000239">
    <property type="protein sequence ID" value="KAJ8438822.1"/>
    <property type="molecule type" value="Genomic_DNA"/>
</dbReference>
<dbReference type="InterPro" id="IPR036397">
    <property type="entry name" value="RNaseH_sf"/>
</dbReference>
<dbReference type="AlphaFoldDB" id="A0A9Q1QE61"/>
<comment type="caution">
    <text evidence="3">The sequence shown here is derived from an EMBL/GenBank/DDBJ whole genome shotgun (WGS) entry which is preliminary data.</text>
</comment>
<evidence type="ECO:0000313" key="3">
    <source>
        <dbReference type="EMBL" id="KAJ8438822.1"/>
    </source>
</evidence>
<evidence type="ECO:0000259" key="2">
    <source>
        <dbReference type="Pfam" id="PF13966"/>
    </source>
</evidence>
<dbReference type="GO" id="GO:0004523">
    <property type="term" value="F:RNA-DNA hybrid ribonuclease activity"/>
    <property type="evidence" value="ECO:0007669"/>
    <property type="project" value="InterPro"/>
</dbReference>
<evidence type="ECO:0000313" key="4">
    <source>
        <dbReference type="Proteomes" id="UP001153076"/>
    </source>
</evidence>
<protein>
    <recommendedName>
        <fullName evidence="5">RNase H type-1 domain-containing protein</fullName>
    </recommendedName>
</protein>
<sequence length="155" mass="17064">MMFCLSCNVPPRIKLFGWRACVSTLPTTYNISAKVLSFSITCSVCAHAEDTATHGYAKLNFDAGLVAENFAGWGFILRDHDGNILLTGIKHCQGYAGASVEEARAYLHGLSCPHTYGIHNIIIESDCLELIQMLRNKSLLGNSIHLFVRDIISFV</sequence>
<name>A0A9Q1QE61_9CARY</name>
<dbReference type="Pfam" id="PF13966">
    <property type="entry name" value="zf-RVT"/>
    <property type="match status" value="1"/>
</dbReference>
<dbReference type="OrthoDB" id="1906820at2759"/>
<dbReference type="PANTHER" id="PTHR47074:SF11">
    <property type="entry name" value="REVERSE TRANSCRIPTASE-LIKE PROTEIN"/>
    <property type="match status" value="1"/>
</dbReference>
<dbReference type="PANTHER" id="PTHR47074">
    <property type="entry name" value="BNAC02G40300D PROTEIN"/>
    <property type="match status" value="1"/>
</dbReference>
<reference evidence="3" key="1">
    <citation type="submission" date="2022-04" db="EMBL/GenBank/DDBJ databases">
        <title>Carnegiea gigantea Genome sequencing and assembly v2.</title>
        <authorList>
            <person name="Copetti D."/>
            <person name="Sanderson M.J."/>
            <person name="Burquez A."/>
            <person name="Wojciechowski M.F."/>
        </authorList>
    </citation>
    <scope>NUCLEOTIDE SEQUENCE</scope>
    <source>
        <strain evidence="3">SGP5-SGP5p</strain>
        <tissue evidence="3">Aerial part</tissue>
    </source>
</reference>
<feature type="domain" description="RNase H type-1" evidence="1">
    <location>
        <begin position="60"/>
        <end position="153"/>
    </location>
</feature>
<dbReference type="Proteomes" id="UP001153076">
    <property type="component" value="Unassembled WGS sequence"/>
</dbReference>
<dbReference type="InterPro" id="IPR012337">
    <property type="entry name" value="RNaseH-like_sf"/>
</dbReference>
<organism evidence="3 4">
    <name type="scientific">Carnegiea gigantea</name>
    <dbReference type="NCBI Taxonomy" id="171969"/>
    <lineage>
        <taxon>Eukaryota</taxon>
        <taxon>Viridiplantae</taxon>
        <taxon>Streptophyta</taxon>
        <taxon>Embryophyta</taxon>
        <taxon>Tracheophyta</taxon>
        <taxon>Spermatophyta</taxon>
        <taxon>Magnoliopsida</taxon>
        <taxon>eudicotyledons</taxon>
        <taxon>Gunneridae</taxon>
        <taxon>Pentapetalae</taxon>
        <taxon>Caryophyllales</taxon>
        <taxon>Cactineae</taxon>
        <taxon>Cactaceae</taxon>
        <taxon>Cactoideae</taxon>
        <taxon>Echinocereeae</taxon>
        <taxon>Carnegiea</taxon>
    </lineage>
</organism>
<gene>
    <name evidence="3" type="ORF">Cgig2_023014</name>
</gene>
<accession>A0A9Q1QE61</accession>
<dbReference type="CDD" id="cd06222">
    <property type="entry name" value="RNase_H_like"/>
    <property type="match status" value="1"/>
</dbReference>
<dbReference type="InterPro" id="IPR002156">
    <property type="entry name" value="RNaseH_domain"/>
</dbReference>
<evidence type="ECO:0000259" key="1">
    <source>
        <dbReference type="Pfam" id="PF13456"/>
    </source>
</evidence>
<dbReference type="InterPro" id="IPR052929">
    <property type="entry name" value="RNase_H-like_EbsB-rel"/>
</dbReference>
<dbReference type="Pfam" id="PF13456">
    <property type="entry name" value="RVT_3"/>
    <property type="match status" value="1"/>
</dbReference>